<dbReference type="RefSeq" id="WP_202687927.1">
    <property type="nucleotide sequence ID" value="NZ_JAESVN010000003.1"/>
</dbReference>
<gene>
    <name evidence="1" type="ORF">JL811_07620</name>
</gene>
<dbReference type="EMBL" id="JAESVN010000003">
    <property type="protein sequence ID" value="MBL4917089.1"/>
    <property type="molecule type" value="Genomic_DNA"/>
</dbReference>
<comment type="caution">
    <text evidence="1">The sequence shown here is derived from an EMBL/GenBank/DDBJ whole genome shotgun (WGS) entry which is preliminary data.</text>
</comment>
<keyword evidence="2" id="KW-1185">Reference proteome</keyword>
<name>A0A8K0Y287_9RHOB</name>
<reference evidence="1" key="1">
    <citation type="submission" date="2021-01" db="EMBL/GenBank/DDBJ databases">
        <title>Tabrizicola alba sp. nov. a motile alkaliphilic bacterium isolated from a soda lake.</title>
        <authorList>
            <person name="Szuroczki S."/>
            <person name="Abbaszade G."/>
            <person name="Schumann P."/>
            <person name="Toth E."/>
        </authorList>
    </citation>
    <scope>NUCLEOTIDE SEQUENCE</scope>
    <source>
        <strain evidence="1">DMG-N-6</strain>
    </source>
</reference>
<organism evidence="1 2">
    <name type="scientific">Szabonella alba</name>
    <dbReference type="NCBI Taxonomy" id="2804194"/>
    <lineage>
        <taxon>Bacteria</taxon>
        <taxon>Pseudomonadati</taxon>
        <taxon>Pseudomonadota</taxon>
        <taxon>Alphaproteobacteria</taxon>
        <taxon>Rhodobacterales</taxon>
        <taxon>Paracoccaceae</taxon>
        <taxon>Szabonella</taxon>
    </lineage>
</organism>
<evidence type="ECO:0000313" key="1">
    <source>
        <dbReference type="EMBL" id="MBL4917089.1"/>
    </source>
</evidence>
<sequence>MNQKITKYTIASVVYCKSVESATYDSQLEDKVNGLIAAGWQPFGGLQLMQRDHHLVALQPMVRLGPDHAATLEVVRPALAESR</sequence>
<protein>
    <submittedName>
        <fullName evidence="1">DUF1737 domain-containing protein</fullName>
    </submittedName>
</protein>
<dbReference type="Proteomes" id="UP000648908">
    <property type="component" value="Unassembled WGS sequence"/>
</dbReference>
<accession>A0A8K0Y287</accession>
<dbReference type="AlphaFoldDB" id="A0A8K0Y287"/>
<evidence type="ECO:0000313" key="2">
    <source>
        <dbReference type="Proteomes" id="UP000648908"/>
    </source>
</evidence>
<proteinExistence type="predicted"/>